<accession>A0ABT4A5E9</accession>
<evidence type="ECO:0008006" key="4">
    <source>
        <dbReference type="Google" id="ProtNLM"/>
    </source>
</evidence>
<reference evidence="2 3" key="1">
    <citation type="submission" date="2022-11" db="EMBL/GenBank/DDBJ databases">
        <title>Minimal conservation of predation-associated metabolite biosynthetic gene clusters underscores biosynthetic potential of Myxococcota including descriptions for ten novel species: Archangium lansinium sp. nov., Myxococcus landrumus sp. nov., Nannocystis bai.</title>
        <authorList>
            <person name="Ahearne A."/>
            <person name="Stevens C."/>
            <person name="Phillips K."/>
        </authorList>
    </citation>
    <scope>NUCLEOTIDE SEQUENCE [LARGE SCALE GENOMIC DNA]</scope>
    <source>
        <strain evidence="2 3">MIWBW</strain>
    </source>
</reference>
<sequence>MATHLLEYREVTRPLRWRLLAVSLALLAVQLSGCAVAAQAGAKASGPTAAINPVVEVGAGLPFATAGLRVGVAPLDVGLTLDGRAPIPVTGGELGLVLVPHLGLELLSYGTTRNGDLGYLSPRAGLSAVFMLDAGNPQSFFFVDLMGGLDQPFSPQWRRWYGGANVGVGFYLRPWIGG</sequence>
<evidence type="ECO:0000313" key="2">
    <source>
        <dbReference type="EMBL" id="MCY1076876.1"/>
    </source>
</evidence>
<organism evidence="2 3">
    <name type="scientific">Archangium lansingense</name>
    <dbReference type="NCBI Taxonomy" id="2995310"/>
    <lineage>
        <taxon>Bacteria</taxon>
        <taxon>Pseudomonadati</taxon>
        <taxon>Myxococcota</taxon>
        <taxon>Myxococcia</taxon>
        <taxon>Myxococcales</taxon>
        <taxon>Cystobacterineae</taxon>
        <taxon>Archangiaceae</taxon>
        <taxon>Archangium</taxon>
    </lineage>
</organism>
<comment type="caution">
    <text evidence="2">The sequence shown here is derived from an EMBL/GenBank/DDBJ whole genome shotgun (WGS) entry which is preliminary data.</text>
</comment>
<feature type="signal peptide" evidence="1">
    <location>
        <begin position="1"/>
        <end position="37"/>
    </location>
</feature>
<keyword evidence="3" id="KW-1185">Reference proteome</keyword>
<dbReference type="RefSeq" id="WP_267535737.1">
    <property type="nucleotide sequence ID" value="NZ_JAPNKA010000001.1"/>
</dbReference>
<protein>
    <recommendedName>
        <fullName evidence="4">Lipoprotein</fullName>
    </recommendedName>
</protein>
<feature type="chain" id="PRO_5047137009" description="Lipoprotein" evidence="1">
    <location>
        <begin position="38"/>
        <end position="178"/>
    </location>
</feature>
<keyword evidence="1" id="KW-0732">Signal</keyword>
<evidence type="ECO:0000313" key="3">
    <source>
        <dbReference type="Proteomes" id="UP001207654"/>
    </source>
</evidence>
<dbReference type="Proteomes" id="UP001207654">
    <property type="component" value="Unassembled WGS sequence"/>
</dbReference>
<evidence type="ECO:0000256" key="1">
    <source>
        <dbReference type="SAM" id="SignalP"/>
    </source>
</evidence>
<name>A0ABT4A5E9_9BACT</name>
<gene>
    <name evidence="2" type="ORF">OV287_20565</name>
</gene>
<dbReference type="EMBL" id="JAPNKA010000001">
    <property type="protein sequence ID" value="MCY1076876.1"/>
    <property type="molecule type" value="Genomic_DNA"/>
</dbReference>
<proteinExistence type="predicted"/>